<evidence type="ECO:0000313" key="2">
    <source>
        <dbReference type="Proteomes" id="UP001186974"/>
    </source>
</evidence>
<feature type="non-terminal residue" evidence="1">
    <location>
        <position position="1"/>
    </location>
</feature>
<keyword evidence="2" id="KW-1185">Reference proteome</keyword>
<dbReference type="Proteomes" id="UP001186974">
    <property type="component" value="Unassembled WGS sequence"/>
</dbReference>
<protein>
    <submittedName>
        <fullName evidence="1">Uncharacterized protein</fullName>
    </submittedName>
</protein>
<accession>A0ACC3DS89</accession>
<feature type="non-terminal residue" evidence="1">
    <location>
        <position position="1281"/>
    </location>
</feature>
<proteinExistence type="predicted"/>
<organism evidence="1 2">
    <name type="scientific">Coniosporium uncinatum</name>
    <dbReference type="NCBI Taxonomy" id="93489"/>
    <lineage>
        <taxon>Eukaryota</taxon>
        <taxon>Fungi</taxon>
        <taxon>Dikarya</taxon>
        <taxon>Ascomycota</taxon>
        <taxon>Pezizomycotina</taxon>
        <taxon>Dothideomycetes</taxon>
        <taxon>Dothideomycetes incertae sedis</taxon>
        <taxon>Coniosporium</taxon>
    </lineage>
</organism>
<sequence length="1281" mass="139795">TPIDPFSEADAARSSKRRRKSWKDVGVWSYAARNPSPEKDGGEDMLADINSEVSDVVEGRRSAEMQLPRTPISAEDVAAPYDAPKEIVDETAPEQLLVELPAELPEQSDIQDLQSQFTQQLMNQAGGDTEEDTDIETDGSVVEEEEVEEASPPPASHAAHDHRIPAHDHAADIYANPFGVPTLQQSEVRESDAAHDEAASTYIDMADTHSRSFFESSASMSGPTGLLEAAQQALSADFAESTYDPALMTEGTVDYDSFIQPATEKGDHVPEKFSASSGEENIDESDEDEEPDEDEEHDSEVEEQESQGNATFTRGEVIVLEDSDEGDAILDRQADLDAGTPVSDRDDEASEGDGFVTDESRPTPAPSSETTIIRASQGRSMPPPIVPQSELPLLDLQPEPDTPVTPSLHPMDSAGLPFPSPFPGAHDTTASSYMDVYSEQLQRSEPVNLGEYAQLLDVPVVAADADVVNEVDHAEPEQLQIPSSSHRRSRRSSSGYRRENGPFGEQLKMKSRFPFGLDGSMLSRPDEFSSSDAVLEPDEEEPAVEQPFDPVAASERLHSTNAQAVPVAPRSSAAVVVDLAGSDSIDEDVPDTKAEMDTALAPVQADKSDMMLRDQVEQPLPTRLAEPMMVEGEEELTNSPSGIRDGLPEAEETEQRPMIDYVPEGSSTPKAAQGYEPPDFDDDWIPPPIEDDYAVPYSDEGQPYDFMPPPEVPQSQQIPDSSALLGEDNPPFVLGYLRPEPVHEPPKSTAEIIDLGSGSSEDEDEERNDNVASPSSPLSSPPLVQSASSPFDEYPPSAVKEQPHSPSDQLRSSSSAPTEALMTRIRQRTPSDSSPRDSETIRCICSDSEYDGATVLCEICHTWQHIKCFYPSRDLVPDVHECLICRPGRTTRQRTHMEPEERLPGSSQKARVRIITDHRVIKDSEDGSLHSDMSVSTQEPWSHAAEAMHGDNHQRHAQAQTQLSTLQPAFDALIGTDTNEQSSGLTPKPALTVVDLTRSSFTSQSHEEPTNSPLADAAGVDIVTYPELPAPQSPQEAPPLNLPSSSPEIAEERQPTPVTAPHQHSLATTHLPITHEQSQQQTILPTIDMQIEDQQPESGMPPTPQETQVSRKQVTFEETQAMGSPKQKVPMPQRDVSPPSRRVSEIPAALSSWFAPKRRSSGMPKPSATEDVATPQAQRPSREDPESIDIDPALMTTIRHHLTEDLESTQADVHTDAAVRPKPTLDHSLPMSSQTEPPETQRTTLAKFGIGLHTPLSYYTPLTHTYQHLNSTSSTVDILAV</sequence>
<dbReference type="EMBL" id="JAWDJW010001061">
    <property type="protein sequence ID" value="KAK3079569.1"/>
    <property type="molecule type" value="Genomic_DNA"/>
</dbReference>
<evidence type="ECO:0000313" key="1">
    <source>
        <dbReference type="EMBL" id="KAK3079569.1"/>
    </source>
</evidence>
<reference evidence="1" key="1">
    <citation type="submission" date="2024-09" db="EMBL/GenBank/DDBJ databases">
        <title>Black Yeasts Isolated from many extreme environments.</title>
        <authorList>
            <person name="Coleine C."/>
            <person name="Stajich J.E."/>
            <person name="Selbmann L."/>
        </authorList>
    </citation>
    <scope>NUCLEOTIDE SEQUENCE</scope>
    <source>
        <strain evidence="1">CCFEE 5737</strain>
    </source>
</reference>
<gene>
    <name evidence="1" type="ORF">LTS18_004530</name>
</gene>
<name>A0ACC3DS89_9PEZI</name>
<comment type="caution">
    <text evidence="1">The sequence shown here is derived from an EMBL/GenBank/DDBJ whole genome shotgun (WGS) entry which is preliminary data.</text>
</comment>